<dbReference type="InterPro" id="IPR038566">
    <property type="entry name" value="Mediator_Med6_sf"/>
</dbReference>
<proteinExistence type="inferred from homology"/>
<dbReference type="AlphaFoldDB" id="A0A368FHV7"/>
<evidence type="ECO:0000256" key="6">
    <source>
        <dbReference type="RuleBase" id="RU364143"/>
    </source>
</evidence>
<dbReference type="GO" id="GO:0003712">
    <property type="term" value="F:transcription coregulator activity"/>
    <property type="evidence" value="ECO:0007669"/>
    <property type="project" value="InterPro"/>
</dbReference>
<dbReference type="OrthoDB" id="15001at2759"/>
<dbReference type="Proteomes" id="UP000252519">
    <property type="component" value="Unassembled WGS sequence"/>
</dbReference>
<comment type="function">
    <text evidence="6">Component of the Mediator complex, a coactivator involved in the regulated transcription of nearly all RNA polymerase II-dependent genes. Mediator functions as a bridge to convey information from gene-specific regulatory proteins to the basal RNA polymerase II transcription machinery. Mediator is recruited to promoters by direct interactions with regulatory proteins and serves as a scaffold for the assembly of a functional preinitiation complex with RNA polymerase II and the general transcription factors.</text>
</comment>
<comment type="similarity">
    <text evidence="2 6">Belongs to the Mediator complex subunit 6 family.</text>
</comment>
<dbReference type="STRING" id="29170.A0A368FHV7"/>
<dbReference type="PANTHER" id="PTHR13104">
    <property type="entry name" value="MED-6-RELATED"/>
    <property type="match status" value="1"/>
</dbReference>
<sequence length="189" mass="21556">MSLLSLSSRQPDLLAKQGTVDDECFKQVSTVTRLNLEAPKNTAAAVPHELAAENSRIRNRVVDYINAERMIAGNAHAEKLLLDLNSAAQINRGPEGIFESSRLHWDMILGRDERIYPSDYLNFDSKMKLMRPNPLHITFKNPNWPANFITPENVLEYFCNSDNAFYDKSSCNENVRMQNISRPLEECLL</sequence>
<dbReference type="Gene3D" id="3.10.450.580">
    <property type="entry name" value="Mediator complex, subunit Med6"/>
    <property type="match status" value="1"/>
</dbReference>
<evidence type="ECO:0000256" key="4">
    <source>
        <dbReference type="ARBA" id="ARBA00023163"/>
    </source>
</evidence>
<name>A0A368FHV7_ANCCA</name>
<keyword evidence="3 6" id="KW-0805">Transcription regulation</keyword>
<dbReference type="EMBL" id="JOJR01001232">
    <property type="protein sequence ID" value="RCN31726.1"/>
    <property type="molecule type" value="Genomic_DNA"/>
</dbReference>
<keyword evidence="5 6" id="KW-0539">Nucleus</keyword>
<protein>
    <recommendedName>
        <fullName evidence="6">Mediator of RNA polymerase II transcription subunit 6</fullName>
    </recommendedName>
    <alternativeName>
        <fullName evidence="6">Mediator complex subunit 6</fullName>
    </alternativeName>
</protein>
<organism evidence="7 8">
    <name type="scientific">Ancylostoma caninum</name>
    <name type="common">Dog hookworm</name>
    <dbReference type="NCBI Taxonomy" id="29170"/>
    <lineage>
        <taxon>Eukaryota</taxon>
        <taxon>Metazoa</taxon>
        <taxon>Ecdysozoa</taxon>
        <taxon>Nematoda</taxon>
        <taxon>Chromadorea</taxon>
        <taxon>Rhabditida</taxon>
        <taxon>Rhabditina</taxon>
        <taxon>Rhabditomorpha</taxon>
        <taxon>Strongyloidea</taxon>
        <taxon>Ancylostomatidae</taxon>
        <taxon>Ancylostomatinae</taxon>
        <taxon>Ancylostoma</taxon>
    </lineage>
</organism>
<accession>A0A368FHV7</accession>
<comment type="subunit">
    <text evidence="6">Component of the Mediator complex.</text>
</comment>
<comment type="subcellular location">
    <subcellularLocation>
        <location evidence="1 6">Nucleus</location>
    </subcellularLocation>
</comment>
<evidence type="ECO:0000313" key="7">
    <source>
        <dbReference type="EMBL" id="RCN31726.1"/>
    </source>
</evidence>
<dbReference type="InterPro" id="IPR007018">
    <property type="entry name" value="Mediator_Med6"/>
</dbReference>
<evidence type="ECO:0000256" key="1">
    <source>
        <dbReference type="ARBA" id="ARBA00004123"/>
    </source>
</evidence>
<evidence type="ECO:0000256" key="2">
    <source>
        <dbReference type="ARBA" id="ARBA00007526"/>
    </source>
</evidence>
<keyword evidence="4 6" id="KW-0804">Transcription</keyword>
<comment type="caution">
    <text evidence="7">The sequence shown here is derived from an EMBL/GenBank/DDBJ whole genome shotgun (WGS) entry which is preliminary data.</text>
</comment>
<keyword evidence="6" id="KW-0010">Activator</keyword>
<dbReference type="Pfam" id="PF04934">
    <property type="entry name" value="Med6"/>
    <property type="match status" value="1"/>
</dbReference>
<evidence type="ECO:0000256" key="5">
    <source>
        <dbReference type="ARBA" id="ARBA00023242"/>
    </source>
</evidence>
<reference evidence="7 8" key="1">
    <citation type="submission" date="2014-10" db="EMBL/GenBank/DDBJ databases">
        <title>Draft genome of the hookworm Ancylostoma caninum.</title>
        <authorList>
            <person name="Mitreva M."/>
        </authorList>
    </citation>
    <scope>NUCLEOTIDE SEQUENCE [LARGE SCALE GENOMIC DNA]</scope>
    <source>
        <strain evidence="7 8">Baltimore</strain>
    </source>
</reference>
<gene>
    <name evidence="6" type="primary">MED6</name>
    <name evidence="7" type="ORF">ANCCAN_22482</name>
</gene>
<keyword evidence="8" id="KW-1185">Reference proteome</keyword>
<evidence type="ECO:0000313" key="8">
    <source>
        <dbReference type="Proteomes" id="UP000252519"/>
    </source>
</evidence>
<evidence type="ECO:0000256" key="3">
    <source>
        <dbReference type="ARBA" id="ARBA00023015"/>
    </source>
</evidence>
<dbReference type="GO" id="GO:0016592">
    <property type="term" value="C:mediator complex"/>
    <property type="evidence" value="ECO:0007669"/>
    <property type="project" value="InterPro"/>
</dbReference>
<dbReference type="GO" id="GO:0006357">
    <property type="term" value="P:regulation of transcription by RNA polymerase II"/>
    <property type="evidence" value="ECO:0007669"/>
    <property type="project" value="InterPro"/>
</dbReference>